<protein>
    <submittedName>
        <fullName evidence="1">Uncharacterized protein</fullName>
    </submittedName>
</protein>
<dbReference type="AlphaFoldDB" id="A0A543GBE9"/>
<sequence>MVQVIFAHASRFFAELAVTANAAKPMPHAMFPGVGTAAQAALAAPPVAMSFVAALLNTKLQVATPHSNCASASDAVAALAVPPAIEKIADSTTTNRIRIERCEQVDPMEAPGEW</sequence>
<evidence type="ECO:0000313" key="1">
    <source>
        <dbReference type="EMBL" id="TQM43393.1"/>
    </source>
</evidence>
<keyword evidence="2" id="KW-1185">Reference proteome</keyword>
<evidence type="ECO:0000313" key="2">
    <source>
        <dbReference type="Proteomes" id="UP000319818"/>
    </source>
</evidence>
<dbReference type="EMBL" id="VFPH01000001">
    <property type="protein sequence ID" value="TQM43393.1"/>
    <property type="molecule type" value="Genomic_DNA"/>
</dbReference>
<comment type="caution">
    <text evidence="1">The sequence shown here is derived from an EMBL/GenBank/DDBJ whole genome shotgun (WGS) entry which is preliminary data.</text>
</comment>
<gene>
    <name evidence="1" type="ORF">FB388_0739</name>
</gene>
<proteinExistence type="predicted"/>
<dbReference type="Proteomes" id="UP000319818">
    <property type="component" value="Unassembled WGS sequence"/>
</dbReference>
<accession>A0A543GBE9</accession>
<reference evidence="1 2" key="1">
    <citation type="submission" date="2019-06" db="EMBL/GenBank/DDBJ databases">
        <title>Sequencing the genomes of 1000 actinobacteria strains.</title>
        <authorList>
            <person name="Klenk H.-P."/>
        </authorList>
    </citation>
    <scope>NUCLEOTIDE SEQUENCE [LARGE SCALE GENOMIC DNA]</scope>
    <source>
        <strain evidence="1 2">DSM 45511</strain>
    </source>
</reference>
<organism evidence="1 2">
    <name type="scientific">Pseudonocardia cypriaca</name>
    <dbReference type="NCBI Taxonomy" id="882449"/>
    <lineage>
        <taxon>Bacteria</taxon>
        <taxon>Bacillati</taxon>
        <taxon>Actinomycetota</taxon>
        <taxon>Actinomycetes</taxon>
        <taxon>Pseudonocardiales</taxon>
        <taxon>Pseudonocardiaceae</taxon>
        <taxon>Pseudonocardia</taxon>
    </lineage>
</organism>
<name>A0A543GBE9_9PSEU</name>